<dbReference type="GO" id="GO:0005829">
    <property type="term" value="C:cytosol"/>
    <property type="evidence" value="ECO:0007669"/>
    <property type="project" value="TreeGrafter"/>
</dbReference>
<dbReference type="CDD" id="cd17932">
    <property type="entry name" value="DEXQc_UvrD"/>
    <property type="match status" value="1"/>
</dbReference>
<evidence type="ECO:0000259" key="10">
    <source>
        <dbReference type="PROSITE" id="PS51198"/>
    </source>
</evidence>
<dbReference type="GO" id="GO:0003677">
    <property type="term" value="F:DNA binding"/>
    <property type="evidence" value="ECO:0007669"/>
    <property type="project" value="InterPro"/>
</dbReference>
<dbReference type="SUPFAM" id="SSF52540">
    <property type="entry name" value="P-loop containing nucleoside triphosphate hydrolases"/>
    <property type="match status" value="1"/>
</dbReference>
<accession>A0A7S7B0X9</accession>
<dbReference type="PANTHER" id="PTHR11070:SF2">
    <property type="entry name" value="ATP-DEPENDENT DNA HELICASE SRS2"/>
    <property type="match status" value="1"/>
</dbReference>
<evidence type="ECO:0000256" key="7">
    <source>
        <dbReference type="ARBA" id="ARBA00034808"/>
    </source>
</evidence>
<dbReference type="GO" id="GO:0000725">
    <property type="term" value="P:recombinational repair"/>
    <property type="evidence" value="ECO:0007669"/>
    <property type="project" value="TreeGrafter"/>
</dbReference>
<dbReference type="PANTHER" id="PTHR11070">
    <property type="entry name" value="UVRD / RECB / PCRA DNA HELICASE FAMILY MEMBER"/>
    <property type="match status" value="1"/>
</dbReference>
<organism evidence="12 13">
    <name type="scientific">Rothia amarae</name>
    <dbReference type="NCBI Taxonomy" id="169480"/>
    <lineage>
        <taxon>Bacteria</taxon>
        <taxon>Bacillati</taxon>
        <taxon>Actinomycetota</taxon>
        <taxon>Actinomycetes</taxon>
        <taxon>Micrococcales</taxon>
        <taxon>Micrococcaceae</taxon>
        <taxon>Rothia</taxon>
    </lineage>
</organism>
<evidence type="ECO:0000256" key="3">
    <source>
        <dbReference type="ARBA" id="ARBA00022806"/>
    </source>
</evidence>
<keyword evidence="1 9" id="KW-0547">Nucleotide-binding</keyword>
<keyword evidence="4 9" id="KW-0067">ATP-binding</keyword>
<dbReference type="GO" id="GO:0005524">
    <property type="term" value="F:ATP binding"/>
    <property type="evidence" value="ECO:0007669"/>
    <property type="project" value="UniProtKB-UniRule"/>
</dbReference>
<evidence type="ECO:0000256" key="1">
    <source>
        <dbReference type="ARBA" id="ARBA00022741"/>
    </source>
</evidence>
<gene>
    <name evidence="12" type="ORF">IDM48_11480</name>
</gene>
<name>A0A7S7B0X9_9MICC</name>
<comment type="catalytic activity">
    <reaction evidence="6">
        <text>Couples ATP hydrolysis with the unwinding of duplex DNA by translocating in the 3'-5' direction.</text>
        <dbReference type="EC" id="5.6.2.4"/>
    </reaction>
</comment>
<keyword evidence="13" id="KW-1185">Reference proteome</keyword>
<feature type="domain" description="UvrD-like helicase C-terminal" evidence="11">
    <location>
        <begin position="234"/>
        <end position="478"/>
    </location>
</feature>
<dbReference type="GO" id="GO:0016787">
    <property type="term" value="F:hydrolase activity"/>
    <property type="evidence" value="ECO:0007669"/>
    <property type="project" value="UniProtKB-UniRule"/>
</dbReference>
<evidence type="ECO:0000313" key="12">
    <source>
        <dbReference type="EMBL" id="QOW64908.1"/>
    </source>
</evidence>
<dbReference type="Proteomes" id="UP000516421">
    <property type="component" value="Plasmid p1"/>
</dbReference>
<evidence type="ECO:0000256" key="5">
    <source>
        <dbReference type="ARBA" id="ARBA00023235"/>
    </source>
</evidence>
<dbReference type="EMBL" id="CP062957">
    <property type="protein sequence ID" value="QOW64908.1"/>
    <property type="molecule type" value="Genomic_DNA"/>
</dbReference>
<keyword evidence="3 9" id="KW-0347">Helicase</keyword>
<dbReference type="InterPro" id="IPR027417">
    <property type="entry name" value="P-loop_NTPase"/>
</dbReference>
<evidence type="ECO:0000256" key="8">
    <source>
        <dbReference type="ARBA" id="ARBA00048988"/>
    </source>
</evidence>
<dbReference type="GO" id="GO:0043138">
    <property type="term" value="F:3'-5' DNA helicase activity"/>
    <property type="evidence" value="ECO:0007669"/>
    <property type="project" value="UniProtKB-EC"/>
</dbReference>
<evidence type="ECO:0000256" key="6">
    <source>
        <dbReference type="ARBA" id="ARBA00034617"/>
    </source>
</evidence>
<feature type="binding site" evidence="9">
    <location>
        <begin position="34"/>
        <end position="41"/>
    </location>
    <ligand>
        <name>ATP</name>
        <dbReference type="ChEBI" id="CHEBI:30616"/>
    </ligand>
</feature>
<evidence type="ECO:0000256" key="4">
    <source>
        <dbReference type="ARBA" id="ARBA00022840"/>
    </source>
</evidence>
<dbReference type="PROSITE" id="PS51217">
    <property type="entry name" value="UVRD_HELICASE_CTER"/>
    <property type="match status" value="1"/>
</dbReference>
<dbReference type="InterPro" id="IPR014017">
    <property type="entry name" value="DNA_helicase_UvrD-like_C"/>
</dbReference>
<dbReference type="KEGG" id="rama:IDM48_11480"/>
<dbReference type="InterPro" id="IPR014016">
    <property type="entry name" value="UvrD-like_ATP-bd"/>
</dbReference>
<protein>
    <recommendedName>
        <fullName evidence="7">DNA 3'-5' helicase</fullName>
        <ecNumber evidence="7">5.6.2.4</ecNumber>
    </recommendedName>
</protein>
<dbReference type="RefSeq" id="WP_202939939.1">
    <property type="nucleotide sequence ID" value="NZ_CP062957.1"/>
</dbReference>
<evidence type="ECO:0000313" key="13">
    <source>
        <dbReference type="Proteomes" id="UP000516421"/>
    </source>
</evidence>
<dbReference type="Pfam" id="PF00580">
    <property type="entry name" value="UvrD-helicase"/>
    <property type="match status" value="2"/>
</dbReference>
<reference evidence="12 13" key="1">
    <citation type="submission" date="2020-09" db="EMBL/GenBank/DDBJ databases">
        <title>Investigation of environmental microbe.</title>
        <authorList>
            <person name="Ou Y."/>
            <person name="Kang Q."/>
        </authorList>
    </citation>
    <scope>NUCLEOTIDE SEQUENCE [LARGE SCALE GENOMIC DNA]</scope>
    <source>
        <strain evidence="12 13">KJZ-9</strain>
        <plasmid evidence="12 13">p1</plasmid>
    </source>
</reference>
<feature type="domain" description="UvrD-like helicase ATP-binding" evidence="10">
    <location>
        <begin position="13"/>
        <end position="233"/>
    </location>
</feature>
<dbReference type="EC" id="5.6.2.4" evidence="7"/>
<dbReference type="InterPro" id="IPR000212">
    <property type="entry name" value="DNA_helicase_UvrD/REP"/>
</dbReference>
<dbReference type="PROSITE" id="PS51198">
    <property type="entry name" value="UVRD_HELICASE_ATP_BIND"/>
    <property type="match status" value="1"/>
</dbReference>
<dbReference type="AlphaFoldDB" id="A0A7S7B0X9"/>
<evidence type="ECO:0000256" key="2">
    <source>
        <dbReference type="ARBA" id="ARBA00022801"/>
    </source>
</evidence>
<keyword evidence="2 9" id="KW-0378">Hydrolase</keyword>
<dbReference type="Gene3D" id="3.40.50.300">
    <property type="entry name" value="P-loop containing nucleotide triphosphate hydrolases"/>
    <property type="match status" value="3"/>
</dbReference>
<dbReference type="Pfam" id="PF13361">
    <property type="entry name" value="UvrD_C"/>
    <property type="match status" value="2"/>
</dbReference>
<evidence type="ECO:0000259" key="11">
    <source>
        <dbReference type="PROSITE" id="PS51217"/>
    </source>
</evidence>
<geneLocation type="plasmid" evidence="12 13">
    <name>p1</name>
</geneLocation>
<proteinExistence type="predicted"/>
<keyword evidence="5" id="KW-0413">Isomerase</keyword>
<sequence length="551" mass="62065">MISPSNWKPTDGITLEPNAYKAATSDEGSVIVAAGPGAGKTEMLAQRADYLLRTGICPYPRRILAISFKVDAARNLQERVRKRSGAKHAKRFDSLTFHAFAKRIIDNYRPALTGPHTLNPRYVVGEEADFPNAIGYKNMVPLATEILRTNSYALHGLRQTYTHIFFDEFQDVTSEQYELFVTAFGETSAQLTAVGDTKQRIMAFAGALEGIMGKFSTEFDALSLNLYQNRRSAPVLQRMQNRIISEIEPHDAIPQKEIEGENGIIEVLPFPTSSDEAQRIAELVRHQIDAGIPPSEIAVLVRQQANLVAGELFDAFDAQNISYRNDQELQDLASEPLAMLIFNFVQVLTGTNEPTAYASLMNLVSVMSTDDEKTIRIDRAIKEKLNTLGKTLRNNPSCRDSAQFWKPEILDFLNLVSDSFLIALSASYSQGDRLKELIAEVLEVFERTLDLVKDPLDAVRRLTGTNAVRVLTIHKSKGLEFRHVIVLGVENELFWGSLEETQAEFFVAISRAKERLTLTHVNFRLRPEQATKRWDEKRSAHKQFLEYAKRI</sequence>
<evidence type="ECO:0000256" key="9">
    <source>
        <dbReference type="PROSITE-ProRule" id="PRU00560"/>
    </source>
</evidence>
<keyword evidence="12" id="KW-0614">Plasmid</keyword>
<comment type="catalytic activity">
    <reaction evidence="8">
        <text>ATP + H2O = ADP + phosphate + H(+)</text>
        <dbReference type="Rhea" id="RHEA:13065"/>
        <dbReference type="ChEBI" id="CHEBI:15377"/>
        <dbReference type="ChEBI" id="CHEBI:15378"/>
        <dbReference type="ChEBI" id="CHEBI:30616"/>
        <dbReference type="ChEBI" id="CHEBI:43474"/>
        <dbReference type="ChEBI" id="CHEBI:456216"/>
        <dbReference type="EC" id="5.6.2.4"/>
    </reaction>
</comment>